<feature type="transmembrane region" description="Helical" evidence="2">
    <location>
        <begin position="110"/>
        <end position="127"/>
    </location>
</feature>
<dbReference type="CDD" id="cd00093">
    <property type="entry name" value="HTH_XRE"/>
    <property type="match status" value="1"/>
</dbReference>
<sequence length="290" mass="32012">MTELGTFLKQKREESGLTLDQIQQTTKIQKRYIIAIEEGDYKNLPGSFYARAFIKTYAESLGLDVDELYETYAKDLPKIEAQPSVQLSRKKTYSKASESTSRVSRWVPKVLLALTVFLLITAVYFAVRSIDFGGQEASPAEPPSSGVTVDQNEDVPADEPAEEEPASEEPAEEEPPVESGPIAVTESNGADITYEIATSDKLSTEIYVKESPASYVGVRDTSLEGPFLAPEYPNQSKQNPIVIEDAETDTLRIRIGLIAGVEKIVVNGRELELQESPVTQNIFVKRVDAE</sequence>
<dbReference type="Pfam" id="PF13413">
    <property type="entry name" value="HTH_25"/>
    <property type="match status" value="1"/>
</dbReference>
<name>A0ABW2PJN2_9BACL</name>
<keyword evidence="5" id="KW-1185">Reference proteome</keyword>
<dbReference type="PANTHER" id="PTHR34475:SF1">
    <property type="entry name" value="CYTOSKELETON PROTEIN RODZ"/>
    <property type="match status" value="1"/>
</dbReference>
<comment type="caution">
    <text evidence="4">The sequence shown here is derived from an EMBL/GenBank/DDBJ whole genome shotgun (WGS) entry which is preliminary data.</text>
</comment>
<dbReference type="PANTHER" id="PTHR34475">
    <property type="match status" value="1"/>
</dbReference>
<feature type="domain" description="HTH cro/C1-type" evidence="3">
    <location>
        <begin position="8"/>
        <end position="68"/>
    </location>
</feature>
<reference evidence="5" key="1">
    <citation type="journal article" date="2019" name="Int. J. Syst. Evol. Microbiol.">
        <title>The Global Catalogue of Microorganisms (GCM) 10K type strain sequencing project: providing services to taxonomists for standard genome sequencing and annotation.</title>
        <authorList>
            <consortium name="The Broad Institute Genomics Platform"/>
            <consortium name="The Broad Institute Genome Sequencing Center for Infectious Disease"/>
            <person name="Wu L."/>
            <person name="Ma J."/>
        </authorList>
    </citation>
    <scope>NUCLEOTIDE SEQUENCE [LARGE SCALE GENOMIC DNA]</scope>
    <source>
        <strain evidence="5">CCUG 55590</strain>
    </source>
</reference>
<dbReference type="Gene3D" id="1.10.260.40">
    <property type="entry name" value="lambda repressor-like DNA-binding domains"/>
    <property type="match status" value="1"/>
</dbReference>
<dbReference type="Proteomes" id="UP001596439">
    <property type="component" value="Unassembled WGS sequence"/>
</dbReference>
<dbReference type="RefSeq" id="WP_214787679.1">
    <property type="nucleotide sequence ID" value="NZ_JANIEL010000039.1"/>
</dbReference>
<evidence type="ECO:0000259" key="3">
    <source>
        <dbReference type="PROSITE" id="PS50943"/>
    </source>
</evidence>
<feature type="region of interest" description="Disordered" evidence="1">
    <location>
        <begin position="135"/>
        <end position="190"/>
    </location>
</feature>
<proteinExistence type="predicted"/>
<dbReference type="SMART" id="SM00530">
    <property type="entry name" value="HTH_XRE"/>
    <property type="match status" value="1"/>
</dbReference>
<dbReference type="PROSITE" id="PS50943">
    <property type="entry name" value="HTH_CROC1"/>
    <property type="match status" value="1"/>
</dbReference>
<evidence type="ECO:0000256" key="1">
    <source>
        <dbReference type="SAM" id="MobiDB-lite"/>
    </source>
</evidence>
<protein>
    <submittedName>
        <fullName evidence="4">Helix-turn-helix domain-containing protein</fullName>
    </submittedName>
</protein>
<evidence type="ECO:0000313" key="4">
    <source>
        <dbReference type="EMBL" id="MFC7389636.1"/>
    </source>
</evidence>
<dbReference type="InterPro" id="IPR010982">
    <property type="entry name" value="Lambda_DNA-bd_dom_sf"/>
</dbReference>
<dbReference type="InterPro" id="IPR050400">
    <property type="entry name" value="Bact_Cytoskel_RodZ"/>
</dbReference>
<keyword evidence="2" id="KW-1133">Transmembrane helix</keyword>
<keyword evidence="2" id="KW-0472">Membrane</keyword>
<evidence type="ECO:0000256" key="2">
    <source>
        <dbReference type="SAM" id="Phobius"/>
    </source>
</evidence>
<dbReference type="EMBL" id="JBHTCE010000001">
    <property type="protein sequence ID" value="MFC7389636.1"/>
    <property type="molecule type" value="Genomic_DNA"/>
</dbReference>
<accession>A0ABW2PJN2</accession>
<gene>
    <name evidence="4" type="ORF">ACFQO8_05720</name>
</gene>
<feature type="compositionally biased region" description="Acidic residues" evidence="1">
    <location>
        <begin position="151"/>
        <end position="176"/>
    </location>
</feature>
<evidence type="ECO:0000313" key="5">
    <source>
        <dbReference type="Proteomes" id="UP001596439"/>
    </source>
</evidence>
<keyword evidence="2" id="KW-0812">Transmembrane</keyword>
<organism evidence="4 5">
    <name type="scientific">Exiguobacterium aestuarii</name>
    <dbReference type="NCBI Taxonomy" id="273527"/>
    <lineage>
        <taxon>Bacteria</taxon>
        <taxon>Bacillati</taxon>
        <taxon>Bacillota</taxon>
        <taxon>Bacilli</taxon>
        <taxon>Bacillales</taxon>
        <taxon>Bacillales Family XII. Incertae Sedis</taxon>
        <taxon>Exiguobacterium</taxon>
    </lineage>
</organism>
<dbReference type="SUPFAM" id="SSF47413">
    <property type="entry name" value="lambda repressor-like DNA-binding domains"/>
    <property type="match status" value="1"/>
</dbReference>
<dbReference type="InterPro" id="IPR001387">
    <property type="entry name" value="Cro/C1-type_HTH"/>
</dbReference>